<evidence type="ECO:0000313" key="2">
    <source>
        <dbReference type="Proteomes" id="UP001317259"/>
    </source>
</evidence>
<reference evidence="1 2" key="1">
    <citation type="submission" date="2022-04" db="EMBL/GenBank/DDBJ databases">
        <title>Genome draft of Actinomadura sp. ATCC 31491.</title>
        <authorList>
            <person name="Shi X."/>
            <person name="Du Y."/>
        </authorList>
    </citation>
    <scope>NUCLEOTIDE SEQUENCE [LARGE SCALE GENOMIC DNA]</scope>
    <source>
        <strain evidence="1 2">ATCC 31491</strain>
    </source>
</reference>
<accession>A0ABT0FQX8</accession>
<proteinExistence type="predicted"/>
<sequence>MDLKVGDVVEVRGEAEIRATLDERGELDGLPFMPEMAAYCGKRLTVHKVAHKLCDTQTRTGLRRMERAVHLAGARCDGSAHGGCQTACSMYWKEAWIKRADDTPSAAEPDSRLLPLLQIGTRKPDDPDRYACQATELLRAAPVCLPVRSMGQYVTDVRTGNAGLLRTLQALLIGVFDRLQDVSKRVLPRWMWFREGRRWGFLKPALHGRTPAASLGLRPGELVRVRSKEEILATLNQQMLNRGMGFEEEMSRWCGHVARVQTRVERCIDERTGELLTMKTPCVTLEGVVCQGLHSLNCPREFVPFWREIWLERV</sequence>
<evidence type="ECO:0000313" key="1">
    <source>
        <dbReference type="EMBL" id="MCK2214714.1"/>
    </source>
</evidence>
<comment type="caution">
    <text evidence="1">The sequence shown here is derived from an EMBL/GenBank/DDBJ whole genome shotgun (WGS) entry which is preliminary data.</text>
</comment>
<organism evidence="1 2">
    <name type="scientific">Actinomadura luzonensis</name>
    <dbReference type="NCBI Taxonomy" id="2805427"/>
    <lineage>
        <taxon>Bacteria</taxon>
        <taxon>Bacillati</taxon>
        <taxon>Actinomycetota</taxon>
        <taxon>Actinomycetes</taxon>
        <taxon>Streptosporangiales</taxon>
        <taxon>Thermomonosporaceae</taxon>
        <taxon>Actinomadura</taxon>
    </lineage>
</organism>
<dbReference type="RefSeq" id="WP_242374031.1">
    <property type="nucleotide sequence ID" value="NZ_JAKRKC020000001.1"/>
</dbReference>
<dbReference type="EMBL" id="JAKRKC020000001">
    <property type="protein sequence ID" value="MCK2214714.1"/>
    <property type="molecule type" value="Genomic_DNA"/>
</dbReference>
<dbReference type="Proteomes" id="UP001317259">
    <property type="component" value="Unassembled WGS sequence"/>
</dbReference>
<name>A0ABT0FQX8_9ACTN</name>
<protein>
    <submittedName>
        <fullName evidence="1">Uncharacterized protein</fullName>
    </submittedName>
</protein>
<keyword evidence="2" id="KW-1185">Reference proteome</keyword>
<gene>
    <name evidence="1" type="ORF">MF672_013045</name>
</gene>